<dbReference type="Pfam" id="PF00440">
    <property type="entry name" value="TetR_N"/>
    <property type="match status" value="1"/>
</dbReference>
<keyword evidence="1" id="KW-0805">Transcription regulation</keyword>
<keyword evidence="7" id="KW-1185">Reference proteome</keyword>
<accession>A0ABV7DQK6</accession>
<dbReference type="InterPro" id="IPR009057">
    <property type="entry name" value="Homeodomain-like_sf"/>
</dbReference>
<dbReference type="Gene3D" id="1.10.10.60">
    <property type="entry name" value="Homeodomain-like"/>
    <property type="match status" value="1"/>
</dbReference>
<dbReference type="Proteomes" id="UP001595445">
    <property type="component" value="Unassembled WGS sequence"/>
</dbReference>
<feature type="DNA-binding region" description="H-T-H motif" evidence="4">
    <location>
        <begin position="44"/>
        <end position="63"/>
    </location>
</feature>
<dbReference type="PROSITE" id="PS50977">
    <property type="entry name" value="HTH_TETR_2"/>
    <property type="match status" value="1"/>
</dbReference>
<dbReference type="SUPFAM" id="SSF48498">
    <property type="entry name" value="Tetracyclin repressor-like, C-terminal domain"/>
    <property type="match status" value="1"/>
</dbReference>
<keyword evidence="2 4" id="KW-0238">DNA-binding</keyword>
<evidence type="ECO:0000259" key="5">
    <source>
        <dbReference type="PROSITE" id="PS50977"/>
    </source>
</evidence>
<keyword evidence="3" id="KW-0804">Transcription</keyword>
<comment type="caution">
    <text evidence="6">The sequence shown here is derived from an EMBL/GenBank/DDBJ whole genome shotgun (WGS) entry which is preliminary data.</text>
</comment>
<name>A0ABV7DQK6_9RHOB</name>
<dbReference type="RefSeq" id="WP_197647296.1">
    <property type="nucleotide sequence ID" value="NZ_JAEACP010000026.1"/>
</dbReference>
<sequence>MSETRPQLSEARSSVGARRSEATEAAVLEAFAALLAEVGYPAITMEAVARRARAGKATVYRWWPTKAHIALSLISKAKIEIPAPRGLSLREDLIDYMTRVVGLWRGDAGLPVGLLVRHCYAEAWSDPELAAALQAERRERWTMLNAIIEAAVGRGELPPGTDLARAKDFVMSWPFYLLMTDRLPAPDEIARMVDDTLDGLRAGSSRRPSPGI</sequence>
<proteinExistence type="predicted"/>
<evidence type="ECO:0000313" key="6">
    <source>
        <dbReference type="EMBL" id="MFC3085338.1"/>
    </source>
</evidence>
<protein>
    <submittedName>
        <fullName evidence="6">TetR/AcrR family transcriptional regulator</fullName>
    </submittedName>
</protein>
<dbReference type="InterPro" id="IPR050109">
    <property type="entry name" value="HTH-type_TetR-like_transc_reg"/>
</dbReference>
<evidence type="ECO:0000256" key="3">
    <source>
        <dbReference type="ARBA" id="ARBA00023163"/>
    </source>
</evidence>
<evidence type="ECO:0000256" key="2">
    <source>
        <dbReference type="ARBA" id="ARBA00023125"/>
    </source>
</evidence>
<dbReference type="InterPro" id="IPR001647">
    <property type="entry name" value="HTH_TetR"/>
</dbReference>
<evidence type="ECO:0000256" key="1">
    <source>
        <dbReference type="ARBA" id="ARBA00023015"/>
    </source>
</evidence>
<dbReference type="PANTHER" id="PTHR30055:SF148">
    <property type="entry name" value="TETR-FAMILY TRANSCRIPTIONAL REGULATOR"/>
    <property type="match status" value="1"/>
</dbReference>
<dbReference type="Gene3D" id="1.10.357.10">
    <property type="entry name" value="Tetracycline Repressor, domain 2"/>
    <property type="match status" value="1"/>
</dbReference>
<evidence type="ECO:0000256" key="4">
    <source>
        <dbReference type="PROSITE-ProRule" id="PRU00335"/>
    </source>
</evidence>
<dbReference type="Pfam" id="PF16859">
    <property type="entry name" value="TetR_C_11"/>
    <property type="match status" value="1"/>
</dbReference>
<dbReference type="InterPro" id="IPR011075">
    <property type="entry name" value="TetR_C"/>
</dbReference>
<organism evidence="6 7">
    <name type="scientific">Tabrizicola soli</name>
    <dbReference type="NCBI Taxonomy" id="2185115"/>
    <lineage>
        <taxon>Bacteria</taxon>
        <taxon>Pseudomonadati</taxon>
        <taxon>Pseudomonadota</taxon>
        <taxon>Alphaproteobacteria</taxon>
        <taxon>Rhodobacterales</taxon>
        <taxon>Paracoccaceae</taxon>
        <taxon>Tabrizicola</taxon>
    </lineage>
</organism>
<dbReference type="InterPro" id="IPR036271">
    <property type="entry name" value="Tet_transcr_reg_TetR-rel_C_sf"/>
</dbReference>
<dbReference type="EMBL" id="JBHRSM010000009">
    <property type="protein sequence ID" value="MFC3085338.1"/>
    <property type="molecule type" value="Genomic_DNA"/>
</dbReference>
<dbReference type="SUPFAM" id="SSF46689">
    <property type="entry name" value="Homeodomain-like"/>
    <property type="match status" value="1"/>
</dbReference>
<gene>
    <name evidence="6" type="ORF">ACFOD6_04665</name>
</gene>
<evidence type="ECO:0000313" key="7">
    <source>
        <dbReference type="Proteomes" id="UP001595445"/>
    </source>
</evidence>
<reference evidence="7" key="1">
    <citation type="journal article" date="2019" name="Int. J. Syst. Evol. Microbiol.">
        <title>The Global Catalogue of Microorganisms (GCM) 10K type strain sequencing project: providing services to taxonomists for standard genome sequencing and annotation.</title>
        <authorList>
            <consortium name="The Broad Institute Genomics Platform"/>
            <consortium name="The Broad Institute Genome Sequencing Center for Infectious Disease"/>
            <person name="Wu L."/>
            <person name="Ma J."/>
        </authorList>
    </citation>
    <scope>NUCLEOTIDE SEQUENCE [LARGE SCALE GENOMIC DNA]</scope>
    <source>
        <strain evidence="7">KCTC 62102</strain>
    </source>
</reference>
<dbReference type="PANTHER" id="PTHR30055">
    <property type="entry name" value="HTH-TYPE TRANSCRIPTIONAL REGULATOR RUTR"/>
    <property type="match status" value="1"/>
</dbReference>
<feature type="domain" description="HTH tetR-type" evidence="5">
    <location>
        <begin position="21"/>
        <end position="81"/>
    </location>
</feature>